<dbReference type="InterPro" id="IPR013320">
    <property type="entry name" value="ConA-like_dom_sf"/>
</dbReference>
<dbReference type="PANTHER" id="PTHR15036">
    <property type="entry name" value="PIKACHURIN-LIKE PROTEIN"/>
    <property type="match status" value="1"/>
</dbReference>
<dbReference type="CDD" id="cd00054">
    <property type="entry name" value="EGF_CA"/>
    <property type="match status" value="1"/>
</dbReference>
<dbReference type="InterPro" id="IPR050372">
    <property type="entry name" value="Neurexin-related_CASP"/>
</dbReference>
<dbReference type="Gene3D" id="2.10.25.10">
    <property type="entry name" value="Laminin"/>
    <property type="match status" value="2"/>
</dbReference>
<dbReference type="PANTHER" id="PTHR15036:SF85">
    <property type="entry name" value="SP2353, ISOFORM A"/>
    <property type="match status" value="1"/>
</dbReference>
<feature type="domain" description="Laminin G" evidence="5">
    <location>
        <begin position="540"/>
        <end position="715"/>
    </location>
</feature>
<dbReference type="SMART" id="SM00282">
    <property type="entry name" value="LamG"/>
    <property type="match status" value="3"/>
</dbReference>
<evidence type="ECO:0000256" key="4">
    <source>
        <dbReference type="SAM" id="SignalP"/>
    </source>
</evidence>
<proteinExistence type="predicted"/>
<dbReference type="Proteomes" id="UP001627154">
    <property type="component" value="Unassembled WGS sequence"/>
</dbReference>
<dbReference type="InterPro" id="IPR001791">
    <property type="entry name" value="Laminin_G"/>
</dbReference>
<feature type="chain" id="PRO_5044775610" description="Pikachurin" evidence="4">
    <location>
        <begin position="29"/>
        <end position="986"/>
    </location>
</feature>
<keyword evidence="4" id="KW-0732">Signal</keyword>
<feature type="signal peptide" evidence="4">
    <location>
        <begin position="1"/>
        <end position="28"/>
    </location>
</feature>
<keyword evidence="2" id="KW-0245">EGF-like domain</keyword>
<feature type="region of interest" description="Disordered" evidence="3">
    <location>
        <begin position="108"/>
        <end position="265"/>
    </location>
</feature>
<dbReference type="PROSITE" id="PS01186">
    <property type="entry name" value="EGF_2"/>
    <property type="match status" value="1"/>
</dbReference>
<evidence type="ECO:0000313" key="8">
    <source>
        <dbReference type="Proteomes" id="UP001627154"/>
    </source>
</evidence>
<dbReference type="FunFam" id="2.10.25.10:FF:000373">
    <property type="entry name" value="sushi, nidogen and EGF-like domain-containing protein 1"/>
    <property type="match status" value="1"/>
</dbReference>
<dbReference type="GO" id="GO:0016020">
    <property type="term" value="C:membrane"/>
    <property type="evidence" value="ECO:0007669"/>
    <property type="project" value="UniProtKB-SubCell"/>
</dbReference>
<keyword evidence="8" id="KW-1185">Reference proteome</keyword>
<dbReference type="AlphaFoldDB" id="A0ABD2X622"/>
<dbReference type="GO" id="GO:0030154">
    <property type="term" value="P:cell differentiation"/>
    <property type="evidence" value="ECO:0007669"/>
    <property type="project" value="UniProtKB-ARBA"/>
</dbReference>
<feature type="compositionally biased region" description="Low complexity" evidence="3">
    <location>
        <begin position="164"/>
        <end position="184"/>
    </location>
</feature>
<dbReference type="SMART" id="SM00179">
    <property type="entry name" value="EGF_CA"/>
    <property type="match status" value="2"/>
</dbReference>
<comment type="caution">
    <text evidence="2">Lacks conserved residue(s) required for the propagation of feature annotation.</text>
</comment>
<feature type="compositionally biased region" description="Low complexity" evidence="3">
    <location>
        <begin position="236"/>
        <end position="264"/>
    </location>
</feature>
<evidence type="ECO:0000259" key="6">
    <source>
        <dbReference type="PROSITE" id="PS50026"/>
    </source>
</evidence>
<feature type="domain" description="Laminin G" evidence="5">
    <location>
        <begin position="320"/>
        <end position="497"/>
    </location>
</feature>
<dbReference type="PROSITE" id="PS00022">
    <property type="entry name" value="EGF_1"/>
    <property type="match status" value="2"/>
</dbReference>
<feature type="domain" description="Laminin G" evidence="5">
    <location>
        <begin position="810"/>
        <end position="984"/>
    </location>
</feature>
<name>A0ABD2X622_9HYME</name>
<feature type="compositionally biased region" description="Acidic residues" evidence="3">
    <location>
        <begin position="185"/>
        <end position="218"/>
    </location>
</feature>
<dbReference type="SMART" id="SM00181">
    <property type="entry name" value="EGF"/>
    <property type="match status" value="3"/>
</dbReference>
<evidence type="ECO:0008006" key="9">
    <source>
        <dbReference type="Google" id="ProtNLM"/>
    </source>
</evidence>
<dbReference type="GO" id="GO:0048513">
    <property type="term" value="P:animal organ development"/>
    <property type="evidence" value="ECO:0007669"/>
    <property type="project" value="UniProtKB-ARBA"/>
</dbReference>
<evidence type="ECO:0000256" key="3">
    <source>
        <dbReference type="SAM" id="MobiDB-lite"/>
    </source>
</evidence>
<feature type="domain" description="EGF-like" evidence="6">
    <location>
        <begin position="498"/>
        <end position="535"/>
    </location>
</feature>
<gene>
    <name evidence="7" type="ORF">TKK_006167</name>
</gene>
<comment type="caution">
    <text evidence="7">The sequence shown here is derived from an EMBL/GenBank/DDBJ whole genome shotgun (WGS) entry which is preliminary data.</text>
</comment>
<protein>
    <recommendedName>
        <fullName evidence="9">Pikachurin</fullName>
    </recommendedName>
</protein>
<dbReference type="PROSITE" id="PS50025">
    <property type="entry name" value="LAM_G_DOMAIN"/>
    <property type="match status" value="3"/>
</dbReference>
<dbReference type="Gene3D" id="2.60.120.200">
    <property type="match status" value="3"/>
</dbReference>
<evidence type="ECO:0000313" key="7">
    <source>
        <dbReference type="EMBL" id="KAL3400289.1"/>
    </source>
</evidence>
<dbReference type="GO" id="GO:0009653">
    <property type="term" value="P:anatomical structure morphogenesis"/>
    <property type="evidence" value="ECO:0007669"/>
    <property type="project" value="UniProtKB-ARBA"/>
</dbReference>
<sequence>MYGQAMAAARSRWLVVLTAALLVLLSSSSSSSSSSAAAAAAAANVAPPTDQMLEEKTSFEAAFQGRCGRGSPCEQLCYELHDGMYECDCKDGFVLHKNGYSCDELNSTSGATSEMSELSDIGDDNSDSDGDDNLSDEVDSDSSEEDEDDDVLYMRGASFTIHLDSPSSSSDTAAASANGSNSNESDPEENNKDDDDDDDDENDDDDKEAANEIGEDEALSLTSQISRLESDEQEMKQQQQQQPSSSSSSTTEQTMTMKTRTSTTALMEPSCTLDCGPGGSCYIELLGTTANEISRGQTPVQRCQCPLGRGGDRCQLDAEVRSPRFGGQSWLAFPPLHAAYKHVQLELEFRPETWDGIILLAGERDDLQGDFMALIIYHGYVEFRFDCGSGVGIVRSSDTVKLNEWNVLNVYRHRWDAWLQLNQEKRVQGRSKGLFSRITFREPLFVGGPGNTTGLERLPIRSGFKGCVRNLEINEHRYRFPLAPVGDALNGFDVDKCVADRCSKVPCSHGGKCLTTSGDTAVCLCPLGYTGDLCETRVDLQVPSFNGSSYLKYPGLAETSLSWLELSLTIKPFAADGVILYNGHHSDTTGDFIALYLVQSHVHFTFDLGTGTATLRSEKPIVLGEWVEVRVSRTGRLASLEVERNPAQEILSPGAFTQLSLPLNMYLGGAPSTDMFSNKLKTKSNFVGCIQTVLLNRREMNILAEALGGANVGNCGHACESRPCGDAECRPLRDRFTCRCRPGLPHPCPAINVRQKQILEFKFQHGAASGSDGGSSSTTAATTILPSIYPVSKSMLERTAEQQQQQADRSVPSFTGIDSYLFYDDVDTLKRLTSDKVDINMRFRASSDGLLLWTGDRSNNFFALGLDQGYLAFTHNLGSRKSVLRYNLTRLDDDLWHRVRATRNEQRASLVVDNGSSVWIESQDEQRQPNTELGLYVGGAPDIEKTTRGQYLKGIVGCVSDLVLDSDYSVALSMPGQARNTHTCIP</sequence>
<dbReference type="InterPro" id="IPR000742">
    <property type="entry name" value="EGF"/>
</dbReference>
<evidence type="ECO:0000256" key="1">
    <source>
        <dbReference type="ARBA" id="ARBA00023157"/>
    </source>
</evidence>
<dbReference type="InterPro" id="IPR001881">
    <property type="entry name" value="EGF-like_Ca-bd_dom"/>
</dbReference>
<dbReference type="Pfam" id="PF00054">
    <property type="entry name" value="Laminin_G_1"/>
    <property type="match status" value="2"/>
</dbReference>
<dbReference type="Pfam" id="PF02210">
    <property type="entry name" value="Laminin_G_2"/>
    <property type="match status" value="1"/>
</dbReference>
<reference evidence="7 8" key="1">
    <citation type="journal article" date="2024" name="bioRxiv">
        <title>A reference genome for Trichogramma kaykai: A tiny desert-dwelling parasitoid wasp with competing sex-ratio distorters.</title>
        <authorList>
            <person name="Culotta J."/>
            <person name="Lindsey A.R."/>
        </authorList>
    </citation>
    <scope>NUCLEOTIDE SEQUENCE [LARGE SCALE GENOMIC DNA]</scope>
    <source>
        <strain evidence="7 8">KSX58</strain>
    </source>
</reference>
<dbReference type="CDD" id="cd00110">
    <property type="entry name" value="LamG"/>
    <property type="match status" value="3"/>
</dbReference>
<accession>A0ABD2X622</accession>
<organism evidence="7 8">
    <name type="scientific">Trichogramma kaykai</name>
    <dbReference type="NCBI Taxonomy" id="54128"/>
    <lineage>
        <taxon>Eukaryota</taxon>
        <taxon>Metazoa</taxon>
        <taxon>Ecdysozoa</taxon>
        <taxon>Arthropoda</taxon>
        <taxon>Hexapoda</taxon>
        <taxon>Insecta</taxon>
        <taxon>Pterygota</taxon>
        <taxon>Neoptera</taxon>
        <taxon>Endopterygota</taxon>
        <taxon>Hymenoptera</taxon>
        <taxon>Apocrita</taxon>
        <taxon>Proctotrupomorpha</taxon>
        <taxon>Chalcidoidea</taxon>
        <taxon>Trichogrammatidae</taxon>
        <taxon>Trichogramma</taxon>
    </lineage>
</organism>
<dbReference type="Pfam" id="PF00008">
    <property type="entry name" value="EGF"/>
    <property type="match status" value="1"/>
</dbReference>
<dbReference type="EMBL" id="JBJJXI010000051">
    <property type="protein sequence ID" value="KAL3400289.1"/>
    <property type="molecule type" value="Genomic_DNA"/>
</dbReference>
<keyword evidence="1 2" id="KW-1015">Disulfide bond</keyword>
<evidence type="ECO:0000256" key="2">
    <source>
        <dbReference type="PROSITE-ProRule" id="PRU00076"/>
    </source>
</evidence>
<dbReference type="PROSITE" id="PS50026">
    <property type="entry name" value="EGF_3"/>
    <property type="match status" value="1"/>
</dbReference>
<dbReference type="SUPFAM" id="SSF49899">
    <property type="entry name" value="Concanavalin A-like lectins/glucanases"/>
    <property type="match status" value="3"/>
</dbReference>
<feature type="disulfide bond" evidence="2">
    <location>
        <begin position="525"/>
        <end position="534"/>
    </location>
</feature>
<feature type="compositionally biased region" description="Acidic residues" evidence="3">
    <location>
        <begin position="120"/>
        <end position="151"/>
    </location>
</feature>
<evidence type="ECO:0000259" key="5">
    <source>
        <dbReference type="PROSITE" id="PS50025"/>
    </source>
</evidence>